<name>A0A9P4LTR7_9PEZI</name>
<dbReference type="InterPro" id="IPR043519">
    <property type="entry name" value="NT_sf"/>
</dbReference>
<dbReference type="GO" id="GO:0110078">
    <property type="term" value="C:TTT Hsp90 cochaperone complex"/>
    <property type="evidence" value="ECO:0007669"/>
    <property type="project" value="InterPro"/>
</dbReference>
<evidence type="ECO:0000256" key="2">
    <source>
        <dbReference type="ARBA" id="ARBA00022679"/>
    </source>
</evidence>
<evidence type="ECO:0000313" key="10">
    <source>
        <dbReference type="EMBL" id="KAF2083294.1"/>
    </source>
</evidence>
<dbReference type="Pfam" id="PF12627">
    <property type="entry name" value="PolyA_pol_RNAbd"/>
    <property type="match status" value="1"/>
</dbReference>
<organism evidence="10 11">
    <name type="scientific">Saccharata proteae CBS 121410</name>
    <dbReference type="NCBI Taxonomy" id="1314787"/>
    <lineage>
        <taxon>Eukaryota</taxon>
        <taxon>Fungi</taxon>
        <taxon>Dikarya</taxon>
        <taxon>Ascomycota</taxon>
        <taxon>Pezizomycotina</taxon>
        <taxon>Dothideomycetes</taxon>
        <taxon>Dothideomycetes incertae sedis</taxon>
        <taxon>Botryosphaeriales</taxon>
        <taxon>Saccharataceae</taxon>
        <taxon>Saccharata</taxon>
    </lineage>
</organism>
<dbReference type="Gene3D" id="3.30.460.10">
    <property type="entry name" value="Beta Polymerase, domain 2"/>
    <property type="match status" value="1"/>
</dbReference>
<evidence type="ECO:0008006" key="12">
    <source>
        <dbReference type="Google" id="ProtNLM"/>
    </source>
</evidence>
<comment type="caution">
    <text evidence="10">The sequence shown here is derived from an EMBL/GenBank/DDBJ whole genome shotgun (WGS) entry which is preliminary data.</text>
</comment>
<dbReference type="FunFam" id="3.30.460.10:FF:000019">
    <property type="entry name" value="tRNA nucleotidyltransferase cca2"/>
    <property type="match status" value="1"/>
</dbReference>
<proteinExistence type="inferred from homology"/>
<evidence type="ECO:0000256" key="1">
    <source>
        <dbReference type="ARBA" id="ARBA00007265"/>
    </source>
</evidence>
<keyword evidence="11" id="KW-1185">Reference proteome</keyword>
<keyword evidence="4 6" id="KW-0694">RNA-binding</keyword>
<feature type="domain" description="Poly A polymerase head" evidence="8">
    <location>
        <begin position="58"/>
        <end position="200"/>
    </location>
</feature>
<evidence type="ECO:0000256" key="7">
    <source>
        <dbReference type="SAM" id="Coils"/>
    </source>
</evidence>
<dbReference type="GO" id="GO:0005739">
    <property type="term" value="C:mitochondrion"/>
    <property type="evidence" value="ECO:0007669"/>
    <property type="project" value="UniProtKB-ARBA"/>
</dbReference>
<dbReference type="GO" id="GO:0052929">
    <property type="term" value="F:ATP:3'-cytidine-cytidine-tRNA adenylyltransferase activity"/>
    <property type="evidence" value="ECO:0007669"/>
    <property type="project" value="TreeGrafter"/>
</dbReference>
<dbReference type="Pfam" id="PF10521">
    <property type="entry name" value="Tti2"/>
    <property type="match status" value="1"/>
</dbReference>
<sequence length="875" mass="97679">MATQTPRAKTLKLTEVESTLRQLLLDVAQYIDNSPIPSGDESQHAKLPEELAKAKLELRFTGGWVRDKLLGVESHDIDVAINKMTGYQFGLRMNEYLRRSGNAKKYKVGGLHKIDANPEKSKHLETVTTRILGLDIDLVNLRKETYTEDSRNPQMEFGTPEEDALRRDATVNAMFYNLNTEQIEDFTGKGFEDMQLKVIRTPLEPYQTFKDDPLRVLRLIRFASRLFYQIDPAAEEAMGNEDIKEALRLKISRERVGVELEKALRGPDPARALELIDRLGLYSTIFTDPTKDYGWTPQSKWTPTYEYAGRLLGQTEGEDSSYATVRSTLIRDADEKYLAWTLSAIVPWADAPEQQPARPGSRPPPPVATSVAREGFKAPNKVCDIVTASIKNLEEIRNMKDALVRQKTSPQKQIEGEDPAAPDVIGMTIRRWGPTWRSQVVFAILYEVLNKHADEDAITKGYATFISHISSLNLTEAYALKPLLDGKALAKALSTPPGPWMKSALDVVMVWQLRNPGVTDPSAAIEEVKNQRSGELIPALASHILRLTIRPLFAQTPRPQPRVHSVHFGEENEEAAKPWKKPSEAYALDLLRWVLTTMSTSRVEKEWPMLVPPILTLIDDSDTAYKATGCVFLKLLLEATPPPLLHRTGLADVFEDAVMPCLSYLPTLTPEPESITLLDAAYPALITLAHTRFPRANNDTNPEPIFSPASAARAKLLDRILRHGILFSFAHAGMDHARLATTLCHHLRILIQELGIESVKHLSSLIPLLSNVLSEPLGSLHPPLLAGAARALQEVMLNAWPRVGDWRGEVLKGVCVCWVGLRGEGVAEVEKELRMVVQVLERATGEEVGLREEMEALLRADERLKELFGGLGEGL</sequence>
<dbReference type="Proteomes" id="UP000799776">
    <property type="component" value="Unassembled WGS sequence"/>
</dbReference>
<dbReference type="AlphaFoldDB" id="A0A9P4LTR7"/>
<evidence type="ECO:0000256" key="4">
    <source>
        <dbReference type="ARBA" id="ARBA00022884"/>
    </source>
</evidence>
<dbReference type="GO" id="GO:0052927">
    <property type="term" value="F:CC tRNA cytidylyltransferase activity"/>
    <property type="evidence" value="ECO:0007669"/>
    <property type="project" value="TreeGrafter"/>
</dbReference>
<keyword evidence="2 6" id="KW-0808">Transferase</keyword>
<dbReference type="InterPro" id="IPR032828">
    <property type="entry name" value="PolyA_RNA-bd"/>
</dbReference>
<protein>
    <recommendedName>
        <fullName evidence="12">Poly A polymerase C-terminal region-like protein</fullName>
    </recommendedName>
</protein>
<keyword evidence="7" id="KW-0175">Coiled coil</keyword>
<feature type="domain" description="tRNA nucleotidyltransferase/poly(A) polymerase RNA and SrmB- binding" evidence="9">
    <location>
        <begin position="250"/>
        <end position="286"/>
    </location>
</feature>
<evidence type="ECO:0000313" key="11">
    <source>
        <dbReference type="Proteomes" id="UP000799776"/>
    </source>
</evidence>
<dbReference type="GO" id="GO:0000166">
    <property type="term" value="F:nucleotide binding"/>
    <property type="evidence" value="ECO:0007669"/>
    <property type="project" value="UniProtKB-KW"/>
</dbReference>
<feature type="coiled-coil region" evidence="7">
    <location>
        <begin position="826"/>
        <end position="860"/>
    </location>
</feature>
<dbReference type="OrthoDB" id="445712at2759"/>
<dbReference type="Pfam" id="PF01743">
    <property type="entry name" value="PolyA_pol"/>
    <property type="match status" value="1"/>
</dbReference>
<dbReference type="EMBL" id="ML978808">
    <property type="protein sequence ID" value="KAF2083294.1"/>
    <property type="molecule type" value="Genomic_DNA"/>
</dbReference>
<reference evidence="10" key="1">
    <citation type="journal article" date="2020" name="Stud. Mycol.">
        <title>101 Dothideomycetes genomes: a test case for predicting lifestyles and emergence of pathogens.</title>
        <authorList>
            <person name="Haridas S."/>
            <person name="Albert R."/>
            <person name="Binder M."/>
            <person name="Bloem J."/>
            <person name="Labutti K."/>
            <person name="Salamov A."/>
            <person name="Andreopoulos B."/>
            <person name="Baker S."/>
            <person name="Barry K."/>
            <person name="Bills G."/>
            <person name="Bluhm B."/>
            <person name="Cannon C."/>
            <person name="Castanera R."/>
            <person name="Culley D."/>
            <person name="Daum C."/>
            <person name="Ezra D."/>
            <person name="Gonzalez J."/>
            <person name="Henrissat B."/>
            <person name="Kuo A."/>
            <person name="Liang C."/>
            <person name="Lipzen A."/>
            <person name="Lutzoni F."/>
            <person name="Magnuson J."/>
            <person name="Mondo S."/>
            <person name="Nolan M."/>
            <person name="Ohm R."/>
            <person name="Pangilinan J."/>
            <person name="Park H.-J."/>
            <person name="Ramirez L."/>
            <person name="Alfaro M."/>
            <person name="Sun H."/>
            <person name="Tritt A."/>
            <person name="Yoshinaga Y."/>
            <person name="Zwiers L.-H."/>
            <person name="Turgeon B."/>
            <person name="Goodwin S."/>
            <person name="Spatafora J."/>
            <person name="Crous P."/>
            <person name="Grigoriev I."/>
        </authorList>
    </citation>
    <scope>NUCLEOTIDE SEQUENCE</scope>
    <source>
        <strain evidence="10">CBS 121410</strain>
    </source>
</reference>
<dbReference type="InterPro" id="IPR016024">
    <property type="entry name" value="ARM-type_fold"/>
</dbReference>
<dbReference type="PANTHER" id="PTHR13734:SF5">
    <property type="entry name" value="CCA TRNA NUCLEOTIDYLTRANSFERASE, MITOCHONDRIAL"/>
    <property type="match status" value="1"/>
</dbReference>
<gene>
    <name evidence="10" type="ORF">K490DRAFT_52041</name>
</gene>
<evidence type="ECO:0000256" key="6">
    <source>
        <dbReference type="RuleBase" id="RU003953"/>
    </source>
</evidence>
<dbReference type="InterPro" id="IPR018870">
    <property type="entry name" value="Tti2"/>
</dbReference>
<dbReference type="SUPFAM" id="SSF81301">
    <property type="entry name" value="Nucleotidyltransferase"/>
    <property type="match status" value="1"/>
</dbReference>
<dbReference type="Gene3D" id="1.10.3090.10">
    <property type="entry name" value="cca-adding enzyme, domain 2"/>
    <property type="match status" value="1"/>
</dbReference>
<keyword evidence="3" id="KW-0547">Nucleotide-binding</keyword>
<dbReference type="PANTHER" id="PTHR13734">
    <property type="entry name" value="TRNA-NUCLEOTIDYLTRANSFERASE"/>
    <property type="match status" value="1"/>
</dbReference>
<dbReference type="InterPro" id="IPR002646">
    <property type="entry name" value="PolA_pol_head_dom"/>
</dbReference>
<dbReference type="SUPFAM" id="SSF48371">
    <property type="entry name" value="ARM repeat"/>
    <property type="match status" value="1"/>
</dbReference>
<dbReference type="CDD" id="cd05398">
    <property type="entry name" value="NT_ClassII-CCAase"/>
    <property type="match status" value="1"/>
</dbReference>
<evidence type="ECO:0000256" key="5">
    <source>
        <dbReference type="ARBA" id="ARBA00034736"/>
    </source>
</evidence>
<comment type="similarity">
    <text evidence="5">Belongs to the TTI2 family.</text>
</comment>
<dbReference type="GO" id="GO:0003723">
    <property type="term" value="F:RNA binding"/>
    <property type="evidence" value="ECO:0007669"/>
    <property type="project" value="UniProtKB-KW"/>
</dbReference>
<accession>A0A9P4LTR7</accession>
<comment type="similarity">
    <text evidence="1 6">Belongs to the tRNA nucleotidyltransferase/poly(A) polymerase family.</text>
</comment>
<evidence type="ECO:0000256" key="3">
    <source>
        <dbReference type="ARBA" id="ARBA00022741"/>
    </source>
</evidence>
<evidence type="ECO:0000259" key="9">
    <source>
        <dbReference type="Pfam" id="PF12627"/>
    </source>
</evidence>
<evidence type="ECO:0000259" key="8">
    <source>
        <dbReference type="Pfam" id="PF01743"/>
    </source>
</evidence>
<dbReference type="SUPFAM" id="SSF81891">
    <property type="entry name" value="Poly A polymerase C-terminal region-like"/>
    <property type="match status" value="1"/>
</dbReference>
<dbReference type="GO" id="GO:0001680">
    <property type="term" value="P:tRNA 3'-terminal CCA addition"/>
    <property type="evidence" value="ECO:0007669"/>
    <property type="project" value="UniProtKB-ARBA"/>
</dbReference>